<organism evidence="10 11">
    <name type="scientific">Aspergillus candidus</name>
    <dbReference type="NCBI Taxonomy" id="41067"/>
    <lineage>
        <taxon>Eukaryota</taxon>
        <taxon>Fungi</taxon>
        <taxon>Dikarya</taxon>
        <taxon>Ascomycota</taxon>
        <taxon>Pezizomycotina</taxon>
        <taxon>Eurotiomycetes</taxon>
        <taxon>Eurotiomycetidae</taxon>
        <taxon>Eurotiales</taxon>
        <taxon>Aspergillaceae</taxon>
        <taxon>Aspergillus</taxon>
        <taxon>Aspergillus subgen. Circumdati</taxon>
    </lineage>
</organism>
<evidence type="ECO:0000256" key="3">
    <source>
        <dbReference type="ARBA" id="ARBA00022741"/>
    </source>
</evidence>
<evidence type="ECO:0000313" key="10">
    <source>
        <dbReference type="EMBL" id="PLB37400.1"/>
    </source>
</evidence>
<accession>A0A2I2F9U8</accession>
<feature type="compositionally biased region" description="Pro residues" evidence="7">
    <location>
        <begin position="1"/>
        <end position="11"/>
    </location>
</feature>
<dbReference type="SUPFAM" id="SSF142764">
    <property type="entry name" value="YgbK-like"/>
    <property type="match status" value="1"/>
</dbReference>
<dbReference type="GO" id="GO:0016301">
    <property type="term" value="F:kinase activity"/>
    <property type="evidence" value="ECO:0007669"/>
    <property type="project" value="UniProtKB-KW"/>
</dbReference>
<dbReference type="Pfam" id="PF17042">
    <property type="entry name" value="NBD_C"/>
    <property type="match status" value="1"/>
</dbReference>
<evidence type="ECO:0000256" key="4">
    <source>
        <dbReference type="ARBA" id="ARBA00022777"/>
    </source>
</evidence>
<dbReference type="InterPro" id="IPR031475">
    <property type="entry name" value="NBD_C"/>
</dbReference>
<protein>
    <recommendedName>
        <fullName evidence="12">Ketose-bisphosphate aldolase class-II family protein</fullName>
    </recommendedName>
</protein>
<evidence type="ECO:0000313" key="11">
    <source>
        <dbReference type="Proteomes" id="UP000234585"/>
    </source>
</evidence>
<dbReference type="InterPro" id="IPR010737">
    <property type="entry name" value="4-carb_acid_sugar_kinase_N"/>
</dbReference>
<keyword evidence="5" id="KW-0067">ATP-binding</keyword>
<dbReference type="Gene3D" id="3.40.50.10840">
    <property type="entry name" value="Putative sugar-binding, N-terminal domain"/>
    <property type="match status" value="1"/>
</dbReference>
<feature type="region of interest" description="Disordered" evidence="7">
    <location>
        <begin position="1"/>
        <end position="28"/>
    </location>
</feature>
<evidence type="ECO:0000256" key="5">
    <source>
        <dbReference type="ARBA" id="ARBA00022840"/>
    </source>
</evidence>
<gene>
    <name evidence="10" type="ORF">BDW47DRAFT_118023</name>
</gene>
<name>A0A2I2F9U8_ASPCN</name>
<sequence>MFTPQSYPPLPREQTLSQLPPEPPTNAQDQISHLLSANPLNRLVILDDDPTGTQTSHNIPVLTTWDTPTLIAEFQRTPPPPGFFILTNSRAHPPLTAKPLIRTICENLAQAAATTNQTIDIVLRSDSTLRGHFPLEADVAESVFGAADAWVLAPFFFQGGRVTIDDVHYVGEGEQLVPAGKTQFAQDATFGYRSSSLRDYVLEKAPGRGRAERIVSVSIGDIRIGGPAAVFEKLMSVPRGGVVIVNAVVESDMCVFVAGVLMAEAKGKHYIYRTSATFVSTRLGIRSIPPKTAIELGLPSPRETGGLIIAGSYVPKTTAQLKTLTDTRGRSGQLAVIEMKVEDLIVASPERTTQLIQEVVRETERNLRSGMDTLVMTSRTLITGEDELSSLAIGSKVADALVGVLRGVEVRPRYIIAKGGITSSDAATKGLNIKRAMVIGQAAPGVPLWQCDEPTSRHQGVPFVVFPGNVGGESTLCGLVEAWS</sequence>
<dbReference type="AlphaFoldDB" id="A0A2I2F9U8"/>
<dbReference type="InterPro" id="IPR037051">
    <property type="entry name" value="4-carb_acid_sugar_kinase_N_sf"/>
</dbReference>
<keyword evidence="11" id="KW-1185">Reference proteome</keyword>
<dbReference type="GeneID" id="36522318"/>
<evidence type="ECO:0000256" key="6">
    <source>
        <dbReference type="ARBA" id="ARBA00023277"/>
    </source>
</evidence>
<proteinExistence type="inferred from homology"/>
<evidence type="ECO:0008006" key="12">
    <source>
        <dbReference type="Google" id="ProtNLM"/>
    </source>
</evidence>
<dbReference type="InterPro" id="IPR042213">
    <property type="entry name" value="NBD_C_sf"/>
</dbReference>
<dbReference type="Gene3D" id="3.40.980.20">
    <property type="entry name" value="Four-carbon acid sugar kinase, nucleotide binding domain"/>
    <property type="match status" value="1"/>
</dbReference>
<evidence type="ECO:0000256" key="1">
    <source>
        <dbReference type="ARBA" id="ARBA00005715"/>
    </source>
</evidence>
<keyword evidence="4" id="KW-0418">Kinase</keyword>
<comment type="similarity">
    <text evidence="1">Belongs to the four-carbon acid sugar kinase family.</text>
</comment>
<feature type="domain" description="Four-carbon acid sugar kinase N-terminal" evidence="8">
    <location>
        <begin position="43"/>
        <end position="280"/>
    </location>
</feature>
<evidence type="ECO:0000256" key="7">
    <source>
        <dbReference type="SAM" id="MobiDB-lite"/>
    </source>
</evidence>
<evidence type="ECO:0000256" key="2">
    <source>
        <dbReference type="ARBA" id="ARBA00022679"/>
    </source>
</evidence>
<dbReference type="OrthoDB" id="48988at2759"/>
<dbReference type="Pfam" id="PF07005">
    <property type="entry name" value="SBD_N"/>
    <property type="match status" value="1"/>
</dbReference>
<dbReference type="RefSeq" id="XP_024671412.1">
    <property type="nucleotide sequence ID" value="XM_024815158.1"/>
</dbReference>
<dbReference type="EMBL" id="KZ559143">
    <property type="protein sequence ID" value="PLB37400.1"/>
    <property type="molecule type" value="Genomic_DNA"/>
</dbReference>
<dbReference type="Proteomes" id="UP000234585">
    <property type="component" value="Unassembled WGS sequence"/>
</dbReference>
<reference evidence="10 11" key="1">
    <citation type="submission" date="2017-12" db="EMBL/GenBank/DDBJ databases">
        <authorList>
            <consortium name="DOE Joint Genome Institute"/>
            <person name="Haridas S."/>
            <person name="Kjaerbolling I."/>
            <person name="Vesth T.C."/>
            <person name="Frisvad J.C."/>
            <person name="Nybo J.L."/>
            <person name="Theobald S."/>
            <person name="Kuo A."/>
            <person name="Bowyer P."/>
            <person name="Matsuda Y."/>
            <person name="Mondo S."/>
            <person name="Lyhne E.K."/>
            <person name="Kogle M.E."/>
            <person name="Clum A."/>
            <person name="Lipzen A."/>
            <person name="Salamov A."/>
            <person name="Ngan C.Y."/>
            <person name="Daum C."/>
            <person name="Chiniquy J."/>
            <person name="Barry K."/>
            <person name="LaButti K."/>
            <person name="Simmons B.A."/>
            <person name="Magnuson J.K."/>
            <person name="Mortensen U.H."/>
            <person name="Larsen T.O."/>
            <person name="Grigoriev I.V."/>
            <person name="Baker S.E."/>
            <person name="Andersen M.R."/>
            <person name="Nordberg H.P."/>
            <person name="Cantor M.N."/>
            <person name="Hua S.X."/>
        </authorList>
    </citation>
    <scope>NUCLEOTIDE SEQUENCE [LARGE SCALE GENOMIC DNA]</scope>
    <source>
        <strain evidence="10 11">CBS 102.13</strain>
    </source>
</reference>
<keyword evidence="6" id="KW-0119">Carbohydrate metabolism</keyword>
<keyword evidence="3" id="KW-0547">Nucleotide-binding</keyword>
<evidence type="ECO:0000259" key="8">
    <source>
        <dbReference type="Pfam" id="PF07005"/>
    </source>
</evidence>
<feature type="domain" description="Four-carbon acid sugar kinase nucleotide binding" evidence="9">
    <location>
        <begin position="307"/>
        <end position="476"/>
    </location>
</feature>
<evidence type="ECO:0000259" key="9">
    <source>
        <dbReference type="Pfam" id="PF17042"/>
    </source>
</evidence>
<keyword evidence="2" id="KW-0808">Transferase</keyword>
<dbReference type="STRING" id="41067.A0A2I2F9U8"/>
<dbReference type="GO" id="GO:0005524">
    <property type="term" value="F:ATP binding"/>
    <property type="evidence" value="ECO:0007669"/>
    <property type="project" value="UniProtKB-KW"/>
</dbReference>